<dbReference type="AlphaFoldDB" id="A0A975TBQ1"/>
<evidence type="ECO:0000313" key="1">
    <source>
        <dbReference type="EMBL" id="QXE25795.1"/>
    </source>
</evidence>
<proteinExistence type="predicted"/>
<name>A0A975TBQ1_9NOST</name>
<reference evidence="1" key="1">
    <citation type="submission" date="2017-04" db="EMBL/GenBank/DDBJ databases">
        <title>Genome deletions in a multicellular cyanobacterial endosymbiont for morphological adaptation in marine diatoms.</title>
        <authorList>
            <person name="Wang Y."/>
            <person name="Gao H."/>
            <person name="Li R."/>
            <person name="Xu X."/>
        </authorList>
    </citation>
    <scope>NUCLEOTIDE SEQUENCE</scope>
    <source>
        <strain evidence="1">FACHB 800</strain>
    </source>
</reference>
<keyword evidence="2" id="KW-1185">Reference proteome</keyword>
<protein>
    <submittedName>
        <fullName evidence="1">Uncharacterized protein</fullName>
    </submittedName>
</protein>
<evidence type="ECO:0000313" key="2">
    <source>
        <dbReference type="Proteomes" id="UP000683511"/>
    </source>
</evidence>
<gene>
    <name evidence="1" type="ORF">B6N60_04515</name>
</gene>
<accession>A0A975TBQ1</accession>
<dbReference type="EMBL" id="CP021056">
    <property type="protein sequence ID" value="QXE25795.1"/>
    <property type="molecule type" value="Genomic_DNA"/>
</dbReference>
<dbReference type="KEGG" id="rsin:B6N60_04515"/>
<sequence length="42" mass="4801">MIGLHHIFLADNHGKLIYGGFVIWSHSEQLQAAIRQIKKDLT</sequence>
<organism evidence="1 2">
    <name type="scientific">Richelia sinica FACHB-800</name>
    <dbReference type="NCBI Taxonomy" id="1357546"/>
    <lineage>
        <taxon>Bacteria</taxon>
        <taxon>Bacillati</taxon>
        <taxon>Cyanobacteriota</taxon>
        <taxon>Cyanophyceae</taxon>
        <taxon>Nostocales</taxon>
        <taxon>Nostocaceae</taxon>
        <taxon>Richelia</taxon>
    </lineage>
</organism>
<dbReference type="Proteomes" id="UP000683511">
    <property type="component" value="Chromosome"/>
</dbReference>